<accession>A0A699GMH7</accession>
<evidence type="ECO:0000259" key="1">
    <source>
        <dbReference type="Pfam" id="PF00078"/>
    </source>
</evidence>
<dbReference type="EMBL" id="BKCJ010021789">
    <property type="protein sequence ID" value="GEV37676.1"/>
    <property type="molecule type" value="Genomic_DNA"/>
</dbReference>
<dbReference type="InterPro" id="IPR043502">
    <property type="entry name" value="DNA/RNA_pol_sf"/>
</dbReference>
<dbReference type="PANTHER" id="PTHR24559:SF432">
    <property type="entry name" value="RNA-DIRECTED DNA POLYMERASE HOMOLOG"/>
    <property type="match status" value="1"/>
</dbReference>
<organism evidence="2">
    <name type="scientific">Tanacetum cinerariifolium</name>
    <name type="common">Dalmatian daisy</name>
    <name type="synonym">Chrysanthemum cinerariifolium</name>
    <dbReference type="NCBI Taxonomy" id="118510"/>
    <lineage>
        <taxon>Eukaryota</taxon>
        <taxon>Viridiplantae</taxon>
        <taxon>Streptophyta</taxon>
        <taxon>Embryophyta</taxon>
        <taxon>Tracheophyta</taxon>
        <taxon>Spermatophyta</taxon>
        <taxon>Magnoliopsida</taxon>
        <taxon>eudicotyledons</taxon>
        <taxon>Gunneridae</taxon>
        <taxon>Pentapetalae</taxon>
        <taxon>asterids</taxon>
        <taxon>campanulids</taxon>
        <taxon>Asterales</taxon>
        <taxon>Asteraceae</taxon>
        <taxon>Asteroideae</taxon>
        <taxon>Anthemideae</taxon>
        <taxon>Anthemidinae</taxon>
        <taxon>Tanacetum</taxon>
    </lineage>
</organism>
<dbReference type="SUPFAM" id="SSF56672">
    <property type="entry name" value="DNA/RNA polymerases"/>
    <property type="match status" value="1"/>
</dbReference>
<dbReference type="AlphaFoldDB" id="A0A699GMH7"/>
<name>A0A699GMH7_TANCI</name>
<comment type="caution">
    <text evidence="2">The sequence shown here is derived from an EMBL/GenBank/DDBJ whole genome shotgun (WGS) entry which is preliminary data.</text>
</comment>
<dbReference type="Gene3D" id="3.10.10.10">
    <property type="entry name" value="HIV Type 1 Reverse Transcriptase, subunit A, domain 1"/>
    <property type="match status" value="1"/>
</dbReference>
<sequence>MLLLQVLEKIKGVIAWKMSDFKGISLLIFTHKILMKDDFEPVIQPQRHLNPKVQDVVKNKIVKLLDSRLIYPISDSSWVHPIHVVPKKGGMTIVLNNDNELTPSRTVTRWRLCIDYRKLNDGTQKDHFPIPFIDQMRILFGLCNTPSTFQRCMTAIFHDMVEEFMEVFMDAFSMFGNSFNFFLANLDRMLAICKETNLLLNWEKCYFMVKEGIVLGHKISKAGIEVDRAKINVIAKFPYLTNVKGVRSFQGHPGF</sequence>
<proteinExistence type="predicted"/>
<protein>
    <submittedName>
        <fullName evidence="2">Retrovirus-related Pol polyprotein from transposon opus</fullName>
    </submittedName>
</protein>
<dbReference type="Pfam" id="PF00078">
    <property type="entry name" value="RVT_1"/>
    <property type="match status" value="1"/>
</dbReference>
<gene>
    <name evidence="2" type="ORF">Tci_109653</name>
</gene>
<dbReference type="InterPro" id="IPR053134">
    <property type="entry name" value="RNA-dir_DNA_polymerase"/>
</dbReference>
<dbReference type="CDD" id="cd01647">
    <property type="entry name" value="RT_LTR"/>
    <property type="match status" value="1"/>
</dbReference>
<feature type="domain" description="Reverse transcriptase" evidence="1">
    <location>
        <begin position="138"/>
        <end position="219"/>
    </location>
</feature>
<dbReference type="PANTHER" id="PTHR24559">
    <property type="entry name" value="TRANSPOSON TY3-I GAG-POL POLYPROTEIN"/>
    <property type="match status" value="1"/>
</dbReference>
<evidence type="ECO:0000313" key="2">
    <source>
        <dbReference type="EMBL" id="GEV37676.1"/>
    </source>
</evidence>
<dbReference type="InterPro" id="IPR043128">
    <property type="entry name" value="Rev_trsase/Diguanyl_cyclase"/>
</dbReference>
<dbReference type="InterPro" id="IPR000477">
    <property type="entry name" value="RT_dom"/>
</dbReference>
<dbReference type="Gene3D" id="3.30.70.270">
    <property type="match status" value="1"/>
</dbReference>
<reference evidence="2" key="1">
    <citation type="journal article" date="2019" name="Sci. Rep.">
        <title>Draft genome of Tanacetum cinerariifolium, the natural source of mosquito coil.</title>
        <authorList>
            <person name="Yamashiro T."/>
            <person name="Shiraishi A."/>
            <person name="Satake H."/>
            <person name="Nakayama K."/>
        </authorList>
    </citation>
    <scope>NUCLEOTIDE SEQUENCE</scope>
</reference>